<accession>A0A084SZB6</accession>
<dbReference type="RefSeq" id="WP_043391141.1">
    <property type="nucleotide sequence ID" value="NZ_JPMI01000038.1"/>
</dbReference>
<gene>
    <name evidence="2" type="ORF">Q664_06940</name>
</gene>
<organism evidence="2 3">
    <name type="scientific">Archangium violaceum Cb vi76</name>
    <dbReference type="NCBI Taxonomy" id="1406225"/>
    <lineage>
        <taxon>Bacteria</taxon>
        <taxon>Pseudomonadati</taxon>
        <taxon>Myxococcota</taxon>
        <taxon>Myxococcia</taxon>
        <taxon>Myxococcales</taxon>
        <taxon>Cystobacterineae</taxon>
        <taxon>Archangiaceae</taxon>
        <taxon>Archangium</taxon>
    </lineage>
</organism>
<proteinExistence type="predicted"/>
<sequence>MKSSKNMLVLAGLGVLVLAAMLLAREDAPEAPVREATAPAPAAPSRPMPAPAEQARPSAPPPKPPELLAAPEELPGEEGAHGEFTTTTDVVKQKIFKTEPRLAQFDYFREHVLLDSNGRKDYQALLADRSMYEQTRSALSHPGDDKDSMESNVKRLMRIDYLREALAWKENPERPHLLSTLEGLLLEDSFESGMAPEVKRSLAATKFELFELLYKQEPERARALVGAARGTRLEKLMEYIATRTQRIVAKEQELSLQARRTGTP</sequence>
<evidence type="ECO:0000313" key="3">
    <source>
        <dbReference type="Proteomes" id="UP000028547"/>
    </source>
</evidence>
<reference evidence="2 3" key="1">
    <citation type="submission" date="2014-07" db="EMBL/GenBank/DDBJ databases">
        <title>Draft Genome Sequence of Gephyronic Acid Producer, Cystobacter violaceus Strain Cb vi76.</title>
        <authorList>
            <person name="Stevens D.C."/>
            <person name="Young J."/>
            <person name="Carmichael R."/>
            <person name="Tan J."/>
            <person name="Taylor R.E."/>
        </authorList>
    </citation>
    <scope>NUCLEOTIDE SEQUENCE [LARGE SCALE GENOMIC DNA]</scope>
    <source>
        <strain evidence="2 3">Cb vi76</strain>
    </source>
</reference>
<dbReference type="AlphaFoldDB" id="A0A084SZB6"/>
<comment type="caution">
    <text evidence="2">The sequence shown here is derived from an EMBL/GenBank/DDBJ whole genome shotgun (WGS) entry which is preliminary data.</text>
</comment>
<protein>
    <submittedName>
        <fullName evidence="2">Uncharacterized protein</fullName>
    </submittedName>
</protein>
<dbReference type="Proteomes" id="UP000028547">
    <property type="component" value="Unassembled WGS sequence"/>
</dbReference>
<feature type="region of interest" description="Disordered" evidence="1">
    <location>
        <begin position="28"/>
        <end position="82"/>
    </location>
</feature>
<dbReference type="EMBL" id="JPMI01000038">
    <property type="protein sequence ID" value="KFA93801.1"/>
    <property type="molecule type" value="Genomic_DNA"/>
</dbReference>
<feature type="compositionally biased region" description="Pro residues" evidence="1">
    <location>
        <begin position="41"/>
        <end position="50"/>
    </location>
</feature>
<evidence type="ECO:0000256" key="1">
    <source>
        <dbReference type="SAM" id="MobiDB-lite"/>
    </source>
</evidence>
<evidence type="ECO:0000313" key="2">
    <source>
        <dbReference type="EMBL" id="KFA93801.1"/>
    </source>
</evidence>
<name>A0A084SZB6_9BACT</name>
<feature type="compositionally biased region" description="Low complexity" evidence="1">
    <location>
        <begin position="30"/>
        <end position="40"/>
    </location>
</feature>